<keyword evidence="8" id="KW-0539">Nucleus</keyword>
<evidence type="ECO:0000256" key="9">
    <source>
        <dbReference type="PROSITE-ProRule" id="PRU00042"/>
    </source>
</evidence>
<evidence type="ECO:0000256" key="7">
    <source>
        <dbReference type="ARBA" id="ARBA00023155"/>
    </source>
</evidence>
<dbReference type="Proteomes" id="UP000050795">
    <property type="component" value="Unassembled WGS sequence"/>
</dbReference>
<feature type="domain" description="C2H2-type" evidence="11">
    <location>
        <begin position="1018"/>
        <end position="1036"/>
    </location>
</feature>
<dbReference type="SUPFAM" id="SSF57667">
    <property type="entry name" value="beta-beta-alpha zinc fingers"/>
    <property type="match status" value="4"/>
</dbReference>
<feature type="region of interest" description="Disordered" evidence="10">
    <location>
        <begin position="487"/>
        <end position="514"/>
    </location>
</feature>
<comment type="subcellular location">
    <subcellularLocation>
        <location evidence="1">Nucleus</location>
    </subcellularLocation>
</comment>
<dbReference type="AlphaFoldDB" id="A0AA85K1X2"/>
<dbReference type="GO" id="GO:0000978">
    <property type="term" value="F:RNA polymerase II cis-regulatory region sequence-specific DNA binding"/>
    <property type="evidence" value="ECO:0007669"/>
    <property type="project" value="TreeGrafter"/>
</dbReference>
<evidence type="ECO:0000256" key="10">
    <source>
        <dbReference type="SAM" id="MobiDB-lite"/>
    </source>
</evidence>
<evidence type="ECO:0000256" key="3">
    <source>
        <dbReference type="ARBA" id="ARBA00022737"/>
    </source>
</evidence>
<dbReference type="GO" id="GO:0000981">
    <property type="term" value="F:DNA-binding transcription factor activity, RNA polymerase II-specific"/>
    <property type="evidence" value="ECO:0007669"/>
    <property type="project" value="TreeGrafter"/>
</dbReference>
<feature type="domain" description="C2H2-type" evidence="11">
    <location>
        <begin position="216"/>
        <end position="243"/>
    </location>
</feature>
<feature type="domain" description="C2H2-type" evidence="11">
    <location>
        <begin position="990"/>
        <end position="1017"/>
    </location>
</feature>
<dbReference type="InterPro" id="IPR036236">
    <property type="entry name" value="Znf_C2H2_sf"/>
</dbReference>
<feature type="domain" description="C2H2-type" evidence="11">
    <location>
        <begin position="185"/>
        <end position="212"/>
    </location>
</feature>
<name>A0AA85K1X2_TRIRE</name>
<evidence type="ECO:0000256" key="2">
    <source>
        <dbReference type="ARBA" id="ARBA00022723"/>
    </source>
</evidence>
<dbReference type="GO" id="GO:0008270">
    <property type="term" value="F:zinc ion binding"/>
    <property type="evidence" value="ECO:0007669"/>
    <property type="project" value="UniProtKB-KW"/>
</dbReference>
<dbReference type="PANTHER" id="PTHR24391:SF27">
    <property type="entry name" value="ZINC FINGER PROTEIN 1"/>
    <property type="match status" value="1"/>
</dbReference>
<dbReference type="PROSITE" id="PS00028">
    <property type="entry name" value="ZINC_FINGER_C2H2_1"/>
    <property type="match status" value="4"/>
</dbReference>
<keyword evidence="4 9" id="KW-0863">Zinc-finger</keyword>
<feature type="compositionally biased region" description="Polar residues" evidence="10">
    <location>
        <begin position="487"/>
        <end position="512"/>
    </location>
</feature>
<keyword evidence="12" id="KW-1185">Reference proteome</keyword>
<evidence type="ECO:0000313" key="13">
    <source>
        <dbReference type="WBParaSite" id="TREG1_5000.4"/>
    </source>
</evidence>
<reference evidence="12" key="1">
    <citation type="submission" date="2022-06" db="EMBL/GenBank/DDBJ databases">
        <authorList>
            <person name="Berger JAMES D."/>
            <person name="Berger JAMES D."/>
        </authorList>
    </citation>
    <scope>NUCLEOTIDE SEQUENCE [LARGE SCALE GENOMIC DNA]</scope>
</reference>
<feature type="domain" description="C2H2-type" evidence="11">
    <location>
        <begin position="962"/>
        <end position="989"/>
    </location>
</feature>
<dbReference type="PROSITE" id="PS50157">
    <property type="entry name" value="ZINC_FINGER_C2H2_2"/>
    <property type="match status" value="6"/>
</dbReference>
<feature type="domain" description="C2H2-type" evidence="11">
    <location>
        <begin position="244"/>
        <end position="263"/>
    </location>
</feature>
<feature type="compositionally biased region" description="Low complexity" evidence="10">
    <location>
        <begin position="80"/>
        <end position="89"/>
    </location>
</feature>
<keyword evidence="2" id="KW-0479">Metal-binding</keyword>
<dbReference type="Gene3D" id="3.30.160.60">
    <property type="entry name" value="Classic Zinc Finger"/>
    <property type="match status" value="6"/>
</dbReference>
<evidence type="ECO:0000256" key="5">
    <source>
        <dbReference type="ARBA" id="ARBA00022833"/>
    </source>
</evidence>
<sequence>MLHDYAVQLRSFGSLFFSPITSLQDGQNNLKFVSDNFSDQPNSCYSSGTCDFLRQTTPIMSSDITNHLLSLPASPTNMHTSSSSTSSSSLCEPTSKELDGGMECISSQSVVGILFPSQPIPQKTKLCSASMPNVHNKQEQYQRNNFLNNYSIPSKSLVHSNSFNQQHQTKQQSTLGINSSLHSNAVCNQCGKSFANIYRLHRHLLSHTESYELRKFRCTQCTKAFKFKHHLKEHERIHSGEKPFMCPHCGKRFSHSGSYSSHMSSKKCNNNNNNNHTAISNNNITNTVTNNTNINNNHNNRVITQSTTQSTTSMNNDTLSAQMSSNGANRFTPSTGILRNELDLQNIKLEIANSTVVKEDTELSSVSSILDSVSQLNNSDYFLKLENIKLDNYFPEDLSTRLNENINNCESNTISNINSAVDTKNNNNNNGNNNDIYSFEEHEQNHLQDNFSVNRFPKSMLESYGFSGTLGLKSESVEQWIRNMYPNEQHNSQPDQQPKSLDNPFTSPSNSTNPVINIVPPLPISLLTSNDLISSQVKYYTENLNTEKKNCAVQVVNYKTDSNLLDSSSSVTSSPSSSSLSLSSLLSTPPSIPCPSVFCPLTYTVTTSTTLSLPCASPSNTLQYNSSMIFSQLPADFLMRHIFPNMNTNDMSSQCPNSLTFSPFTQQNIDCLLPDSTKTSPLTVMTQSPLIAHKQEEFRAEAVNAKDSEEKALDLSLPRIGTQPSDELGCDLNQSILHLSNAYNIPSSHLWSTSSTMTIMAAAAAAAAAVSILSRTSSEGGNSSNHKCEHEYSKDNLFQPSELTSPNRLCSNGFDKNLMRNTNTTTNNNNNVSHNENEKRHYYFPEDSDCFPKALSLASAKMGFTKSTEIEITESPPKKFKEDDDNMDNDNGIVEYKDGNDNNSHLEDFCITESLGRQELRQRGFHESVNDGLRGSGGDCGDGGIEGDSSGCSDSANNGTVYACDQCQKVFSKHSSLSRHKYEHTGLRPFSCRTCLKAFKHKHHLTEHKRLHTGEKPFECQKCGKRFSHSGSYSQHINHRYKYCRT</sequence>
<dbReference type="FunFam" id="3.30.160.60:FF:000013">
    <property type="entry name" value="Putative zinc finger E-box-binding homeobox 2"/>
    <property type="match status" value="2"/>
</dbReference>
<evidence type="ECO:0000259" key="11">
    <source>
        <dbReference type="PROSITE" id="PS50157"/>
    </source>
</evidence>
<dbReference type="SMART" id="SM00355">
    <property type="entry name" value="ZnF_C2H2"/>
    <property type="match status" value="6"/>
</dbReference>
<keyword evidence="3" id="KW-0677">Repeat</keyword>
<keyword evidence="5" id="KW-0862">Zinc</keyword>
<keyword evidence="7" id="KW-0371">Homeobox</keyword>
<dbReference type="InterPro" id="IPR013087">
    <property type="entry name" value="Znf_C2H2_type"/>
</dbReference>
<dbReference type="PANTHER" id="PTHR24391">
    <property type="entry name" value="HISTONE H4 TRANSCRIPTION FACTOR-RELATED"/>
    <property type="match status" value="1"/>
</dbReference>
<keyword evidence="6" id="KW-0238">DNA-binding</keyword>
<evidence type="ECO:0000256" key="6">
    <source>
        <dbReference type="ARBA" id="ARBA00023125"/>
    </source>
</evidence>
<reference evidence="13" key="2">
    <citation type="submission" date="2023-11" db="UniProtKB">
        <authorList>
            <consortium name="WormBaseParasite"/>
        </authorList>
    </citation>
    <scope>IDENTIFICATION</scope>
</reference>
<dbReference type="FunFam" id="3.30.160.60:FF:000744">
    <property type="entry name" value="zinc finger E-box-binding homeobox 1"/>
    <property type="match status" value="1"/>
</dbReference>
<dbReference type="GO" id="GO:0005634">
    <property type="term" value="C:nucleus"/>
    <property type="evidence" value="ECO:0007669"/>
    <property type="project" value="UniProtKB-SubCell"/>
</dbReference>
<dbReference type="FunFam" id="3.30.160.60:FF:000145">
    <property type="entry name" value="Zinc finger protein 574"/>
    <property type="match status" value="1"/>
</dbReference>
<proteinExistence type="predicted"/>
<dbReference type="Pfam" id="PF00096">
    <property type="entry name" value="zf-C2H2"/>
    <property type="match status" value="4"/>
</dbReference>
<evidence type="ECO:0000256" key="8">
    <source>
        <dbReference type="ARBA" id="ARBA00023242"/>
    </source>
</evidence>
<evidence type="ECO:0000256" key="4">
    <source>
        <dbReference type="ARBA" id="ARBA00022771"/>
    </source>
</evidence>
<dbReference type="WBParaSite" id="TREG1_5000.4">
    <property type="protein sequence ID" value="TREG1_5000.4"/>
    <property type="gene ID" value="TREG1_5000"/>
</dbReference>
<dbReference type="GO" id="GO:0000122">
    <property type="term" value="P:negative regulation of transcription by RNA polymerase II"/>
    <property type="evidence" value="ECO:0007669"/>
    <property type="project" value="UniProtKB-ARBA"/>
</dbReference>
<accession>A0AA85K1X2</accession>
<feature type="region of interest" description="Disordered" evidence="10">
    <location>
        <begin position="72"/>
        <end position="92"/>
    </location>
</feature>
<protein>
    <recommendedName>
        <fullName evidence="11">C2H2-type domain-containing protein</fullName>
    </recommendedName>
</protein>
<organism evidence="12 13">
    <name type="scientific">Trichobilharzia regenti</name>
    <name type="common">Nasal bird schistosome</name>
    <dbReference type="NCBI Taxonomy" id="157069"/>
    <lineage>
        <taxon>Eukaryota</taxon>
        <taxon>Metazoa</taxon>
        <taxon>Spiralia</taxon>
        <taxon>Lophotrochozoa</taxon>
        <taxon>Platyhelminthes</taxon>
        <taxon>Trematoda</taxon>
        <taxon>Digenea</taxon>
        <taxon>Strigeidida</taxon>
        <taxon>Schistosomatoidea</taxon>
        <taxon>Schistosomatidae</taxon>
        <taxon>Trichobilharzia</taxon>
    </lineage>
</organism>
<evidence type="ECO:0000313" key="12">
    <source>
        <dbReference type="Proteomes" id="UP000050795"/>
    </source>
</evidence>
<evidence type="ECO:0000256" key="1">
    <source>
        <dbReference type="ARBA" id="ARBA00004123"/>
    </source>
</evidence>
<dbReference type="InterPro" id="IPR051574">
    <property type="entry name" value="ZnF_E-box_Homeobox"/>
</dbReference>